<gene>
    <name evidence="5" type="ORF">SAMN06295970_13616</name>
</gene>
<dbReference type="Pfam" id="PF13458">
    <property type="entry name" value="Peripla_BP_6"/>
    <property type="match status" value="1"/>
</dbReference>
<dbReference type="InterPro" id="IPR028081">
    <property type="entry name" value="Leu-bd"/>
</dbReference>
<evidence type="ECO:0000256" key="2">
    <source>
        <dbReference type="ARBA" id="ARBA00022729"/>
    </source>
</evidence>
<keyword evidence="6" id="KW-1185">Reference proteome</keyword>
<dbReference type="SUPFAM" id="SSF53822">
    <property type="entry name" value="Periplasmic binding protein-like I"/>
    <property type="match status" value="1"/>
</dbReference>
<dbReference type="InterPro" id="IPR051010">
    <property type="entry name" value="BCAA_transport"/>
</dbReference>
<feature type="chain" id="PRO_5045463842" evidence="3">
    <location>
        <begin position="26"/>
        <end position="410"/>
    </location>
</feature>
<dbReference type="PANTHER" id="PTHR30483">
    <property type="entry name" value="LEUCINE-SPECIFIC-BINDING PROTEIN"/>
    <property type="match status" value="1"/>
</dbReference>
<proteinExistence type="inferred from homology"/>
<dbReference type="CDD" id="cd06327">
    <property type="entry name" value="PBP1_SBP-like"/>
    <property type="match status" value="1"/>
</dbReference>
<comment type="caution">
    <text evidence="5">The sequence shown here is derived from an EMBL/GenBank/DDBJ whole genome shotgun (WGS) entry which is preliminary data.</text>
</comment>
<feature type="signal peptide" evidence="3">
    <location>
        <begin position="1"/>
        <end position="25"/>
    </location>
</feature>
<evidence type="ECO:0000259" key="4">
    <source>
        <dbReference type="Pfam" id="PF13458"/>
    </source>
</evidence>
<feature type="domain" description="Leucine-binding protein" evidence="4">
    <location>
        <begin position="36"/>
        <end position="373"/>
    </location>
</feature>
<keyword evidence="2 3" id="KW-0732">Signal</keyword>
<dbReference type="InterPro" id="IPR028082">
    <property type="entry name" value="Peripla_BP_I"/>
</dbReference>
<evidence type="ECO:0000256" key="3">
    <source>
        <dbReference type="SAM" id="SignalP"/>
    </source>
</evidence>
<evidence type="ECO:0000256" key="1">
    <source>
        <dbReference type="ARBA" id="ARBA00010062"/>
    </source>
</evidence>
<dbReference type="Gene3D" id="3.40.50.2300">
    <property type="match status" value="2"/>
</dbReference>
<evidence type="ECO:0000313" key="5">
    <source>
        <dbReference type="EMBL" id="SMP80494.1"/>
    </source>
</evidence>
<dbReference type="Proteomes" id="UP001158049">
    <property type="component" value="Unassembled WGS sequence"/>
</dbReference>
<protein>
    <submittedName>
        <fullName evidence="5">Amino acid/amide ABC transporter substrate-binding protein, HAAT family</fullName>
    </submittedName>
</protein>
<reference evidence="5 6" key="1">
    <citation type="submission" date="2017-05" db="EMBL/GenBank/DDBJ databases">
        <authorList>
            <person name="Varghese N."/>
            <person name="Submissions S."/>
        </authorList>
    </citation>
    <scope>NUCLEOTIDE SEQUENCE [LARGE SCALE GENOMIC DNA]</scope>
    <source>
        <strain evidence="5 6">DSM 26001</strain>
    </source>
</reference>
<accession>A0ABY1QUJ7</accession>
<comment type="similarity">
    <text evidence="1">Belongs to the leucine-binding protein family.</text>
</comment>
<name>A0ABY1QUJ7_9BURK</name>
<dbReference type="RefSeq" id="WP_283445479.1">
    <property type="nucleotide sequence ID" value="NZ_FXUL01000036.1"/>
</dbReference>
<dbReference type="EMBL" id="FXUL01000036">
    <property type="protein sequence ID" value="SMP80494.1"/>
    <property type="molecule type" value="Genomic_DNA"/>
</dbReference>
<sequence length="410" mass="44207">MNVLKKCRIAATVATLASVQTLAFAQPQEPISDGVVRIGVLTDMSGLYSDFAGKGAVEAVKMAVEDFGGKVLGKPIEVIFADHQMKADIAAGTARSWIDEKRVDMLADNTGSATALATLRVAGDKKRIAIVTGAGTSRITNEDCNAYSVHYNHNTEAVSNVTGKYIVKQGGDTWYFLTADYAFGHSLQQDATKIVEANGGKVLGAIKHPLNASDFSSFLLQAQSSGAKIIGLANAGGDTINSIKAAREFGILNSGKQKLAGLLLFITDIHSLGLGTAQGLYLTEAFYWNTNDETRAWSERYFKRTGKMPASIQAADYSSTMHYLKAVQAAGTDNSDAVIKKMKETPVNDFYAKNGQIREDGLMVHDFYLMEVKKPSESKRPWDYYNVKAVVPGNDAYPPLSASTCALTKK</sequence>
<dbReference type="PANTHER" id="PTHR30483:SF6">
    <property type="entry name" value="PERIPLASMIC BINDING PROTEIN OF ABC TRANSPORTER FOR NATURAL AMINO ACIDS"/>
    <property type="match status" value="1"/>
</dbReference>
<organism evidence="5 6">
    <name type="scientific">Noviherbaspirillum suwonense</name>
    <dbReference type="NCBI Taxonomy" id="1224511"/>
    <lineage>
        <taxon>Bacteria</taxon>
        <taxon>Pseudomonadati</taxon>
        <taxon>Pseudomonadota</taxon>
        <taxon>Betaproteobacteria</taxon>
        <taxon>Burkholderiales</taxon>
        <taxon>Oxalobacteraceae</taxon>
        <taxon>Noviherbaspirillum</taxon>
    </lineage>
</organism>
<evidence type="ECO:0000313" key="6">
    <source>
        <dbReference type="Proteomes" id="UP001158049"/>
    </source>
</evidence>